<evidence type="ECO:0000313" key="4">
    <source>
        <dbReference type="EMBL" id="VWL85953.1"/>
    </source>
</evidence>
<dbReference type="GO" id="GO:0030687">
    <property type="term" value="C:preribosome, large subunit precursor"/>
    <property type="evidence" value="ECO:0007669"/>
    <property type="project" value="TreeGrafter"/>
</dbReference>
<dbReference type="EC" id="6.6.1.2" evidence="4"/>
<keyword evidence="1" id="KW-0547">Nucleotide-binding</keyword>
<dbReference type="InterPro" id="IPR011704">
    <property type="entry name" value="ATPase_dyneun-rel_AAA"/>
</dbReference>
<dbReference type="AlphaFoldDB" id="A0A6I8MEK8"/>
<dbReference type="RefSeq" id="WP_156683904.1">
    <property type="nucleotide sequence ID" value="NZ_CABWIB010000001.1"/>
</dbReference>
<keyword evidence="2" id="KW-0067">ATP-binding</keyword>
<dbReference type="Pfam" id="PF07728">
    <property type="entry name" value="AAA_5"/>
    <property type="match status" value="1"/>
</dbReference>
<dbReference type="Proteomes" id="UP000419017">
    <property type="component" value="Unassembled WGS sequence"/>
</dbReference>
<gene>
    <name evidence="4" type="ORF">OMES3154_01244</name>
</gene>
<dbReference type="EMBL" id="CABWIB010000001">
    <property type="protein sequence ID" value="VWL85953.1"/>
    <property type="molecule type" value="Genomic_DNA"/>
</dbReference>
<organism evidence="4 5">
    <name type="scientific">Oceanivirga miroungae</name>
    <dbReference type="NCBI Taxonomy" id="1130046"/>
    <lineage>
        <taxon>Bacteria</taxon>
        <taxon>Fusobacteriati</taxon>
        <taxon>Fusobacteriota</taxon>
        <taxon>Fusobacteriia</taxon>
        <taxon>Fusobacteriales</taxon>
        <taxon>Leptotrichiaceae</taxon>
        <taxon>Oceanivirga</taxon>
    </lineage>
</organism>
<keyword evidence="4" id="KW-0436">Ligase</keyword>
<keyword evidence="5" id="KW-1185">Reference proteome</keyword>
<dbReference type="PANTHER" id="PTHR48103">
    <property type="entry name" value="MIDASIN-RELATED"/>
    <property type="match status" value="1"/>
</dbReference>
<protein>
    <submittedName>
        <fullName evidence="4">Aerobic cobaltochelatase subunit CobS</fullName>
        <ecNumber evidence="4">6.6.1.2</ecNumber>
    </submittedName>
</protein>
<dbReference type="InterPro" id="IPR027417">
    <property type="entry name" value="P-loop_NTPase"/>
</dbReference>
<reference evidence="4 5" key="1">
    <citation type="submission" date="2019-10" db="EMBL/GenBank/DDBJ databases">
        <authorList>
            <person name="Blom J."/>
        </authorList>
    </citation>
    <scope>NUCLEOTIDE SEQUENCE [LARGE SCALE GENOMIC DNA]</scope>
    <source>
        <strain evidence="4 5">ES3154-GLU</strain>
    </source>
</reference>
<dbReference type="GO" id="GO:0016887">
    <property type="term" value="F:ATP hydrolysis activity"/>
    <property type="evidence" value="ECO:0007669"/>
    <property type="project" value="InterPro"/>
</dbReference>
<dbReference type="SMART" id="SM00382">
    <property type="entry name" value="AAA"/>
    <property type="match status" value="1"/>
</dbReference>
<name>A0A6I8MEK8_9FUSO</name>
<evidence type="ECO:0000256" key="1">
    <source>
        <dbReference type="ARBA" id="ARBA00022741"/>
    </source>
</evidence>
<evidence type="ECO:0000256" key="2">
    <source>
        <dbReference type="ARBA" id="ARBA00022840"/>
    </source>
</evidence>
<evidence type="ECO:0000259" key="3">
    <source>
        <dbReference type="SMART" id="SM00382"/>
    </source>
</evidence>
<dbReference type="Gene3D" id="3.40.50.300">
    <property type="entry name" value="P-loop containing nucleotide triphosphate hydrolases"/>
    <property type="match status" value="1"/>
</dbReference>
<dbReference type="GO" id="GO:0005524">
    <property type="term" value="F:ATP binding"/>
    <property type="evidence" value="ECO:0007669"/>
    <property type="project" value="UniProtKB-KW"/>
</dbReference>
<dbReference type="InterPro" id="IPR003593">
    <property type="entry name" value="AAA+_ATPase"/>
</dbReference>
<sequence>MVNLSKRAYKVRRENKEIYKGFGFMHLSDATNYYIHKNNQSIQLKTTLAQAIGEAINFHYDIINFFNFAEYEEYGNIYILEDGGILLYFNVINTYKLYDIFPNNFDKVIVKIDNKDNISINILDSNEKILSFDEYYSVMLGNLALFTRHILTTDIFDDEMSDFLLKDSIEFSTNPTASLFVKIHENFYQFYKFNEFNINTVDKIDINNENIIEDLGKETYSRKEKTEIKINKDDILSFDCFDEMLIPNLSDTYIIDPKIVPLGNAIVNGDAISTLFYGPSGTGKTIACKLLCQQMKLPILSVINCSENIDEFILGKYIPIDDKIVFRESEISKAIRDGGAVIFEEINFSKPQHLAFLNSLLDTNGFVRLDNGEIIRRHKNFRFFATMNIGYYGTRELNQALFNRFNIVCEIEKLEKSSIVHMLKTKVPECSQNIESILNIYYKIQMIIKKEELEYIISPRNLENWAKLAKYMGYIKAADVTIIPIVKEDEYYKAIFKELIFKEKWV</sequence>
<proteinExistence type="predicted"/>
<evidence type="ECO:0000313" key="5">
    <source>
        <dbReference type="Proteomes" id="UP000419017"/>
    </source>
</evidence>
<dbReference type="GO" id="GO:0000027">
    <property type="term" value="P:ribosomal large subunit assembly"/>
    <property type="evidence" value="ECO:0007669"/>
    <property type="project" value="TreeGrafter"/>
</dbReference>
<dbReference type="GO" id="GO:0051116">
    <property type="term" value="F:cobaltochelatase activity"/>
    <property type="evidence" value="ECO:0007669"/>
    <property type="project" value="UniProtKB-EC"/>
</dbReference>
<accession>A0A6I8MEK8</accession>
<dbReference type="SUPFAM" id="SSF52540">
    <property type="entry name" value="P-loop containing nucleoside triphosphate hydrolases"/>
    <property type="match status" value="1"/>
</dbReference>
<dbReference type="PANTHER" id="PTHR48103:SF2">
    <property type="entry name" value="MIDASIN"/>
    <property type="match status" value="1"/>
</dbReference>
<feature type="domain" description="AAA+ ATPase" evidence="3">
    <location>
        <begin position="270"/>
        <end position="415"/>
    </location>
</feature>